<keyword evidence="1" id="KW-0560">Oxidoreductase</keyword>
<evidence type="ECO:0000256" key="1">
    <source>
        <dbReference type="ARBA" id="ARBA00023002"/>
    </source>
</evidence>
<dbReference type="PANTHER" id="PTHR13789">
    <property type="entry name" value="MONOOXYGENASE"/>
    <property type="match status" value="1"/>
</dbReference>
<dbReference type="PANTHER" id="PTHR13789:SF309">
    <property type="entry name" value="PUTATIVE (AFU_ORTHOLOGUE AFUA_6G14510)-RELATED"/>
    <property type="match status" value="1"/>
</dbReference>
<keyword evidence="5" id="KW-1185">Reference proteome</keyword>
<dbReference type="EMBL" id="JADBGI010000009">
    <property type="protein sequence ID" value="MBE2999560.1"/>
    <property type="molecule type" value="Genomic_DNA"/>
</dbReference>
<feature type="domain" description="FAD-binding" evidence="3">
    <location>
        <begin position="2"/>
        <end position="337"/>
    </location>
</feature>
<gene>
    <name evidence="4" type="ORF">IDM40_12705</name>
</gene>
<accession>A0ABR9P6T9</accession>
<dbReference type="GO" id="GO:0004497">
    <property type="term" value="F:monooxygenase activity"/>
    <property type="evidence" value="ECO:0007669"/>
    <property type="project" value="UniProtKB-KW"/>
</dbReference>
<evidence type="ECO:0000313" key="4">
    <source>
        <dbReference type="EMBL" id="MBE2999560.1"/>
    </source>
</evidence>
<dbReference type="InterPro" id="IPR036188">
    <property type="entry name" value="FAD/NAD-bd_sf"/>
</dbReference>
<dbReference type="Gene3D" id="3.50.50.60">
    <property type="entry name" value="FAD/NAD(P)-binding domain"/>
    <property type="match status" value="1"/>
</dbReference>
<name>A0ABR9P6T9_9ACTN</name>
<sequence>MDVVVVGAGIAGVGAARAAHRAGHRVRVLERAPALRTGGYAIVLWPNGAAVLGDLGVDTSVVGHRLSALDAHDARGRALVEVDTARLERRLGGPTVCVRRSELIAHLAEGLPQEAFVFGARVSGIEQDAGGVRVHTENGQSLTADLVVGADGVNSRVRTAVFGEGAAQAAPTGVATWQGLVRLPLELGSRSRMFMGRQGMVGLHPAGDGVVQWLIDLPWDRERSERDPVRALAGLRERYSGWAEPVRTLLSILGPQDVEVFPHRRHPAPLCWNRGRVALVGDAAHAMSPVMALGAGQALEDVGALTEVLAADPGGDGDPGAALERYGRGRERRAVRAATIAQGAMATSDPPGAMRWLPSGASTWMFERLLRGVSNRL</sequence>
<organism evidence="4 5">
    <name type="scientific">Nocardiopsis coralli</name>
    <dbReference type="NCBI Taxonomy" id="2772213"/>
    <lineage>
        <taxon>Bacteria</taxon>
        <taxon>Bacillati</taxon>
        <taxon>Actinomycetota</taxon>
        <taxon>Actinomycetes</taxon>
        <taxon>Streptosporangiales</taxon>
        <taxon>Nocardiopsidaceae</taxon>
        <taxon>Nocardiopsis</taxon>
    </lineage>
</organism>
<dbReference type="InterPro" id="IPR002938">
    <property type="entry name" value="FAD-bd"/>
</dbReference>
<dbReference type="RefSeq" id="WP_193122176.1">
    <property type="nucleotide sequence ID" value="NZ_JADBGI010000009.1"/>
</dbReference>
<evidence type="ECO:0000313" key="5">
    <source>
        <dbReference type="Proteomes" id="UP000806528"/>
    </source>
</evidence>
<protein>
    <submittedName>
        <fullName evidence="4">FAD-dependent monooxygenase</fullName>
    </submittedName>
</protein>
<dbReference type="PRINTS" id="PR00420">
    <property type="entry name" value="RNGMNOXGNASE"/>
</dbReference>
<keyword evidence="2 4" id="KW-0503">Monooxygenase</keyword>
<proteinExistence type="predicted"/>
<comment type="caution">
    <text evidence="4">The sequence shown here is derived from an EMBL/GenBank/DDBJ whole genome shotgun (WGS) entry which is preliminary data.</text>
</comment>
<reference evidence="4 5" key="1">
    <citation type="submission" date="2020-09" db="EMBL/GenBank/DDBJ databases">
        <title>Diversity and distribution of actinomycetes associated with coral in the coast of Hainan.</title>
        <authorList>
            <person name="Li F."/>
        </authorList>
    </citation>
    <scope>NUCLEOTIDE SEQUENCE [LARGE SCALE GENOMIC DNA]</scope>
    <source>
        <strain evidence="4 5">HNM0947</strain>
    </source>
</reference>
<dbReference type="Pfam" id="PF01494">
    <property type="entry name" value="FAD_binding_3"/>
    <property type="match status" value="1"/>
</dbReference>
<evidence type="ECO:0000259" key="3">
    <source>
        <dbReference type="Pfam" id="PF01494"/>
    </source>
</evidence>
<evidence type="ECO:0000256" key="2">
    <source>
        <dbReference type="ARBA" id="ARBA00023033"/>
    </source>
</evidence>
<dbReference type="SUPFAM" id="SSF51905">
    <property type="entry name" value="FAD/NAD(P)-binding domain"/>
    <property type="match status" value="1"/>
</dbReference>
<dbReference type="Proteomes" id="UP000806528">
    <property type="component" value="Unassembled WGS sequence"/>
</dbReference>
<dbReference type="InterPro" id="IPR050493">
    <property type="entry name" value="FAD-dep_Monooxygenase_BioMet"/>
</dbReference>